<keyword evidence="5" id="KW-1185">Reference proteome</keyword>
<dbReference type="AlphaFoldDB" id="A0A6N7EVN2"/>
<dbReference type="FunCoup" id="A0A6N7EVN2">
    <property type="interactions" value="16"/>
</dbReference>
<comment type="caution">
    <text evidence="4">The sequence shown here is derived from an EMBL/GenBank/DDBJ whole genome shotgun (WGS) entry which is preliminary data.</text>
</comment>
<dbReference type="RefSeq" id="WP_152808085.1">
    <property type="nucleotide sequence ID" value="NZ_WHNW01000001.1"/>
</dbReference>
<evidence type="ECO:0000256" key="2">
    <source>
        <dbReference type="SAM" id="SignalP"/>
    </source>
</evidence>
<evidence type="ECO:0000313" key="5">
    <source>
        <dbReference type="Proteomes" id="UP000471298"/>
    </source>
</evidence>
<name>A0A6N7EVN2_9GAMM</name>
<keyword evidence="2" id="KW-0732">Signal</keyword>
<feature type="compositionally biased region" description="Basic and acidic residues" evidence="1">
    <location>
        <begin position="80"/>
        <end position="95"/>
    </location>
</feature>
<gene>
    <name evidence="4" type="ORF">GCU85_00050</name>
</gene>
<reference evidence="4 5" key="1">
    <citation type="submission" date="2019-10" db="EMBL/GenBank/DDBJ databases">
        <title>Cardiobacteriales fam. a chemoheterotrophic member of the order Cardiobacteriales, and proposal of Cardiobacteriales fam. nov.</title>
        <authorList>
            <person name="Wang C."/>
        </authorList>
    </citation>
    <scope>NUCLEOTIDE SEQUENCE [LARGE SCALE GENOMIC DNA]</scope>
    <source>
        <strain evidence="4 5">ML27</strain>
    </source>
</reference>
<accession>A0A6N7EVN2</accession>
<evidence type="ECO:0000313" key="4">
    <source>
        <dbReference type="EMBL" id="MPV85127.1"/>
    </source>
</evidence>
<dbReference type="InterPro" id="IPR018711">
    <property type="entry name" value="NAGPA"/>
</dbReference>
<feature type="signal peptide" evidence="2">
    <location>
        <begin position="1"/>
        <end position="31"/>
    </location>
</feature>
<sequence>MQKSICSAPPSITARCLFIVLSVLSVQSAYAACEVISDEVANGQVVNGGVSDKKQVAGMSSGDNSQAVCSVFQWRIKEKASKGEAGKGEAGKGETSKNGATDNKTSEKKTITAVRVNPKHVTLHWQDASNQPYTRLSPLQSALASAGKTVLVLMNAGIYSANQQPAGLHIEQGQQLKSLNTQSGKGNFHLMPNGVFLINEKNQPSITTTAAYQRYHASGSIRLATQSGPMLVIDGKVNAQFIRNSQSLYMRNAVCITSAQQLYFVATQQPINLYDFATVLRQNDCDNALYLDGSISKLYIDGVNTLFHFHPFVGILAVTV</sequence>
<feature type="chain" id="PRO_5027077292" description="Phosphodiester glycosidase domain-containing protein" evidence="2">
    <location>
        <begin position="32"/>
        <end position="320"/>
    </location>
</feature>
<evidence type="ECO:0000256" key="1">
    <source>
        <dbReference type="SAM" id="MobiDB-lite"/>
    </source>
</evidence>
<proteinExistence type="predicted"/>
<dbReference type="Proteomes" id="UP000471298">
    <property type="component" value="Unassembled WGS sequence"/>
</dbReference>
<feature type="region of interest" description="Disordered" evidence="1">
    <location>
        <begin position="80"/>
        <end position="109"/>
    </location>
</feature>
<dbReference type="Pfam" id="PF09992">
    <property type="entry name" value="NAGPA"/>
    <property type="match status" value="1"/>
</dbReference>
<organism evidence="4 5">
    <name type="scientific">Ostreibacterium oceani</name>
    <dbReference type="NCBI Taxonomy" id="2654998"/>
    <lineage>
        <taxon>Bacteria</taxon>
        <taxon>Pseudomonadati</taxon>
        <taxon>Pseudomonadota</taxon>
        <taxon>Gammaproteobacteria</taxon>
        <taxon>Cardiobacteriales</taxon>
        <taxon>Ostreibacteriaceae</taxon>
        <taxon>Ostreibacterium</taxon>
    </lineage>
</organism>
<dbReference type="EMBL" id="WHNW01000001">
    <property type="protein sequence ID" value="MPV85127.1"/>
    <property type="molecule type" value="Genomic_DNA"/>
</dbReference>
<evidence type="ECO:0000259" key="3">
    <source>
        <dbReference type="Pfam" id="PF09992"/>
    </source>
</evidence>
<protein>
    <recommendedName>
        <fullName evidence="3">Phosphodiester glycosidase domain-containing protein</fullName>
    </recommendedName>
</protein>
<feature type="domain" description="Phosphodiester glycosidase" evidence="3">
    <location>
        <begin position="150"/>
        <end position="298"/>
    </location>
</feature>
<dbReference type="InParanoid" id="A0A6N7EVN2"/>